<keyword evidence="1" id="KW-0732">Signal</keyword>
<keyword evidence="3" id="KW-1185">Reference proteome</keyword>
<gene>
    <name evidence="2" type="ORF">HQN85_05805</name>
</gene>
<dbReference type="EMBL" id="JABMKV010000001">
    <property type="protein sequence ID" value="NQX31227.1"/>
    <property type="molecule type" value="Genomic_DNA"/>
</dbReference>
<reference evidence="2 3" key="1">
    <citation type="submission" date="2020-05" db="EMBL/GenBank/DDBJ databases">
        <title>Description of Pedobacter foliorum sp. nov.</title>
        <authorList>
            <person name="Qi S."/>
            <person name="Carlier A."/>
            <person name="Cnockaert M."/>
            <person name="Vandamme P."/>
        </authorList>
    </citation>
    <scope>NUCLEOTIDE SEQUENCE [LARGE SCALE GENOMIC DNA]</scope>
    <source>
        <strain evidence="2 3">LMG 31300</strain>
    </source>
</reference>
<proteinExistence type="predicted"/>
<organism evidence="2 3">
    <name type="scientific">Pedobacter boryungensis</name>
    <dbReference type="NCBI Taxonomy" id="869962"/>
    <lineage>
        <taxon>Bacteria</taxon>
        <taxon>Pseudomonadati</taxon>
        <taxon>Bacteroidota</taxon>
        <taxon>Sphingobacteriia</taxon>
        <taxon>Sphingobacteriales</taxon>
        <taxon>Sphingobacteriaceae</taxon>
        <taxon>Pedobacter</taxon>
    </lineage>
</organism>
<evidence type="ECO:0000256" key="1">
    <source>
        <dbReference type="SAM" id="SignalP"/>
    </source>
</evidence>
<evidence type="ECO:0000313" key="3">
    <source>
        <dbReference type="Proteomes" id="UP000762110"/>
    </source>
</evidence>
<feature type="signal peptide" evidence="1">
    <location>
        <begin position="1"/>
        <end position="23"/>
    </location>
</feature>
<comment type="caution">
    <text evidence="2">The sequence shown here is derived from an EMBL/GenBank/DDBJ whole genome shotgun (WGS) entry which is preliminary data.</text>
</comment>
<accession>A0ABX2DB43</accession>
<evidence type="ECO:0000313" key="2">
    <source>
        <dbReference type="EMBL" id="NQX31227.1"/>
    </source>
</evidence>
<dbReference type="Proteomes" id="UP000762110">
    <property type="component" value="Unassembled WGS sequence"/>
</dbReference>
<protein>
    <submittedName>
        <fullName evidence="2">Uncharacterized protein</fullName>
    </submittedName>
</protein>
<name>A0ABX2DB43_9SPHI</name>
<sequence>MHKRTKLLFVSLLSIAFCNQTMGQSKIAAKFDTEKMQFVGTKHQQATYLLRYVQKYAHLGDTLTTLPIFLDSILNGQVKVVRKKALKKYLTASNIADEEVGGSLDSTISSVSGIKANYFVIHDTSNFLTDSTAFPNNIDSVSWSGNRLDNKRTFKLTHIFINRLGASITSNDFSKQIHATKFESPTKNPLLNKSVVGNFIHIEVIQPRIADPGKKNDAIAIKPGFTDLQYKRLALLYIATSLRKGDWLVPTFHAVLDDGIPDGHDDPQNFELEKFDQAISEIYHSLKK</sequence>
<feature type="chain" id="PRO_5046718369" evidence="1">
    <location>
        <begin position="24"/>
        <end position="288"/>
    </location>
</feature>